<dbReference type="PANTHER" id="PTHR45527:SF1">
    <property type="entry name" value="FATTY ACID SYNTHASE"/>
    <property type="match status" value="1"/>
</dbReference>
<dbReference type="RefSeq" id="WP_270149225.1">
    <property type="nucleotide sequence ID" value="NZ_CP115450.1"/>
</dbReference>
<dbReference type="Pfam" id="PF13193">
    <property type="entry name" value="AMP-binding_C"/>
    <property type="match status" value="1"/>
</dbReference>
<evidence type="ECO:0000313" key="7">
    <source>
        <dbReference type="EMBL" id="WBP90440.1"/>
    </source>
</evidence>
<dbReference type="Gene3D" id="3.30.559.10">
    <property type="entry name" value="Chloramphenicol acetyltransferase-like domain"/>
    <property type="match status" value="2"/>
</dbReference>
<evidence type="ECO:0000256" key="3">
    <source>
        <dbReference type="ARBA" id="ARBA00022553"/>
    </source>
</evidence>
<dbReference type="SUPFAM" id="SSF56801">
    <property type="entry name" value="Acetyl-CoA synthetase-like"/>
    <property type="match status" value="1"/>
</dbReference>
<name>A0ABY7QCN4_9ACTN</name>
<feature type="domain" description="Carrier" evidence="6">
    <location>
        <begin position="949"/>
        <end position="1023"/>
    </location>
</feature>
<dbReference type="Gene3D" id="2.30.38.10">
    <property type="entry name" value="Luciferase, Domain 3"/>
    <property type="match status" value="1"/>
</dbReference>
<dbReference type="InterPro" id="IPR010071">
    <property type="entry name" value="AA_adenyl_dom"/>
</dbReference>
<evidence type="ECO:0000256" key="1">
    <source>
        <dbReference type="ARBA" id="ARBA00001957"/>
    </source>
</evidence>
<proteinExistence type="predicted"/>
<dbReference type="Gene3D" id="3.40.50.980">
    <property type="match status" value="2"/>
</dbReference>
<dbReference type="CDD" id="cd19543">
    <property type="entry name" value="DCL_NRPS"/>
    <property type="match status" value="1"/>
</dbReference>
<dbReference type="Gene3D" id="1.10.1200.10">
    <property type="entry name" value="ACP-like"/>
    <property type="match status" value="1"/>
</dbReference>
<dbReference type="InterPro" id="IPR020845">
    <property type="entry name" value="AMP-binding_CS"/>
</dbReference>
<dbReference type="PROSITE" id="PS50075">
    <property type="entry name" value="CARRIER"/>
    <property type="match status" value="1"/>
</dbReference>
<dbReference type="SUPFAM" id="SSF52777">
    <property type="entry name" value="CoA-dependent acyltransferases"/>
    <property type="match status" value="4"/>
</dbReference>
<dbReference type="EMBL" id="CP115450">
    <property type="protein sequence ID" value="WBP90440.1"/>
    <property type="molecule type" value="Genomic_DNA"/>
</dbReference>
<dbReference type="InterPro" id="IPR023213">
    <property type="entry name" value="CAT-like_dom_sf"/>
</dbReference>
<gene>
    <name evidence="7" type="ORF">O1G21_34315</name>
</gene>
<dbReference type="NCBIfam" id="TIGR01720">
    <property type="entry name" value="NRPS-para261"/>
    <property type="match status" value="1"/>
</dbReference>
<keyword evidence="4" id="KW-0677">Repeat</keyword>
<organism evidence="7 8">
    <name type="scientific">Kitasatospora cathayae</name>
    <dbReference type="NCBI Taxonomy" id="3004092"/>
    <lineage>
        <taxon>Bacteria</taxon>
        <taxon>Bacillati</taxon>
        <taxon>Actinomycetota</taxon>
        <taxon>Actinomycetes</taxon>
        <taxon>Kitasatosporales</taxon>
        <taxon>Streptomycetaceae</taxon>
        <taxon>Kitasatospora</taxon>
    </lineage>
</organism>
<dbReference type="PROSITE" id="PS00012">
    <property type="entry name" value="PHOSPHOPANTETHEINE"/>
    <property type="match status" value="1"/>
</dbReference>
<dbReference type="InterPro" id="IPR025110">
    <property type="entry name" value="AMP-bd_C"/>
</dbReference>
<sequence>MTESTTSPGSALAEIWPLSPMQEGMFYHSSFDDEAPDIYVIQQSQLIDGPLDPERLRMSWQALLDRHATLRASFHRRKSGQTVQLIPREAELPWTERDLSGLAEEDALAEATVIAEKERARGFDLTRPPLLRLTLIRLGPERHCLVTTSHHLLMDGWSRAILESELLEVYAAGGVVSGLRSAASYRNHLAWLGRQDKDAARAAWRAELSGADGSALGIPERPGRAPELPVRKVIRHSPAFTSALVEFARGHGLTLNTVVQGAWALVLARLARRRDVLFGATVSGRPADLPGAEGMVGLFINTVPVRVRLDGAKTVLETLTELQERQSALIAHQHLGLPEIRKLGGAGLDTIVVFENYVDPAAGSKSPRDLSLTLREFHQASPYAITLGVLPGESIETELQYQPGMVDASVAETALHWLLRALERMVAEPGTPVGRLDLVSDAERELVVDRWNETGDPIAAPTAVDLFRRQVEKAPDATAMTAGGRDWSYAELDEWSGRLARVLKDRGVRRGDRVGVLLERSPDVPAAWLGVWKAGAAFVPVDPDYPADRVAFMLSDAAVAAVVCSAGTAAAVPPGHELITMDAAVDGETSLVPIGADDLAYVMYTSGSTGAPKGVAVPHGGVAALAGDPVWGVGAGDAVLMHAPHTFDASLYDLWVPLVSGARVMLAEPGVVDAERLAAQVARGLVSVNITAGQFRALAQESPESFAGLRDVLAGGDVVPLSEVERVRRACPELVVWHTYGPTETTLCATWKAIAPGDRLGSVLPIGRPLPGRRLYVLDVFLRPLPPGVAGDLHIAGAGVAHGYLDRPGLTAERFVADPFAPGQRMYRTGDVAYWTDEGELVYVGRSDDQVKIRGYRVEPGEVEAVLAERPGIDQAVVVAREGRLIGYVVSGGGIDPERLREDVARALPSYLVPAAVVVLDALPVTANGKVDRAALPDPDFGGRVTGREPATDAERTLCALFAEVLGLERVGADDGFFELGGDSITSMQLAARARRSGMAFGAREVFEHRTPAGIARILDLDGDPAASPDPAEGTGDVAWTPMMEVAGTGPAQWVTVGAPGDLAVDALAAGLSVVIDAHDMLRSRIVEAAPKPRVVVSGRGAVDAANLIERVEANPGDLDEVAERCAREAAARLDPAAGVMVRAVWVDAGPGRVGRLVLAAHPLAVDAWSWQILLPDLKAAYEAVAAGREPVLAPSDVSYRRWAAALAEQATAPARVAELTAWTALLDEAEPRLGEPGGGQAAGRRSWTLPKDRAGALVEQVTSAFHCGVHEVLLAGLAGAVARWRGVHVVLVDVEDHGRHPAGGMDPSRTVGRFTSVHPVRLDVGGTDPASGSLLKAVKEQSRAVPGDGLGYGLLRYLNGETGPVLEAAPSPRIGFAYRGRSATGEVREWQRSGGIGRSPAPDTRPSHALETEAVVRELPDGLELALAVSWPAGLLPEAEIERFGRVWLDVLSALARLAGDRSAGGHTASDFDLLDLNQDEIEELEAEFDDDL</sequence>
<dbReference type="PANTHER" id="PTHR45527">
    <property type="entry name" value="NONRIBOSOMAL PEPTIDE SYNTHETASE"/>
    <property type="match status" value="1"/>
</dbReference>
<evidence type="ECO:0000313" key="8">
    <source>
        <dbReference type="Proteomes" id="UP001212821"/>
    </source>
</evidence>
<keyword evidence="5" id="KW-0045">Antibiotic biosynthesis</keyword>
<accession>A0ABY7QCN4</accession>
<evidence type="ECO:0000256" key="2">
    <source>
        <dbReference type="ARBA" id="ARBA00022450"/>
    </source>
</evidence>
<dbReference type="Pfam" id="PF00501">
    <property type="entry name" value="AMP-binding"/>
    <property type="match status" value="1"/>
</dbReference>
<dbReference type="SUPFAM" id="SSF47336">
    <property type="entry name" value="ACP-like"/>
    <property type="match status" value="1"/>
</dbReference>
<evidence type="ECO:0000259" key="6">
    <source>
        <dbReference type="PROSITE" id="PS50075"/>
    </source>
</evidence>
<dbReference type="InterPro" id="IPR001242">
    <property type="entry name" value="Condensation_dom"/>
</dbReference>
<dbReference type="InterPro" id="IPR000873">
    <property type="entry name" value="AMP-dep_synth/lig_dom"/>
</dbReference>
<keyword evidence="2" id="KW-0596">Phosphopantetheine</keyword>
<dbReference type="InterPro" id="IPR009081">
    <property type="entry name" value="PP-bd_ACP"/>
</dbReference>
<dbReference type="CDD" id="cd12117">
    <property type="entry name" value="A_NRPS_Srf_like"/>
    <property type="match status" value="1"/>
</dbReference>
<dbReference type="Pfam" id="PF00668">
    <property type="entry name" value="Condensation"/>
    <property type="match status" value="2"/>
</dbReference>
<keyword evidence="8" id="KW-1185">Reference proteome</keyword>
<comment type="cofactor">
    <cofactor evidence="1">
        <name>pantetheine 4'-phosphate</name>
        <dbReference type="ChEBI" id="CHEBI:47942"/>
    </cofactor>
</comment>
<reference evidence="8" key="1">
    <citation type="submission" date="2022-12" db="EMBL/GenBank/DDBJ databases">
        <authorList>
            <person name="Mo P."/>
        </authorList>
    </citation>
    <scope>NUCLEOTIDE SEQUENCE [LARGE SCALE GENOMIC DNA]</scope>
    <source>
        <strain evidence="8">HUAS 3-15</strain>
    </source>
</reference>
<protein>
    <submittedName>
        <fullName evidence="7">Amino acid adenylation domain-containing protein</fullName>
    </submittedName>
</protein>
<evidence type="ECO:0000256" key="5">
    <source>
        <dbReference type="ARBA" id="ARBA00023194"/>
    </source>
</evidence>
<dbReference type="InterPro" id="IPR036736">
    <property type="entry name" value="ACP-like_sf"/>
</dbReference>
<dbReference type="Gene3D" id="3.30.300.30">
    <property type="match status" value="1"/>
</dbReference>
<dbReference type="Proteomes" id="UP001212821">
    <property type="component" value="Chromosome"/>
</dbReference>
<dbReference type="Pfam" id="PF00550">
    <property type="entry name" value="PP-binding"/>
    <property type="match status" value="1"/>
</dbReference>
<dbReference type="PROSITE" id="PS00455">
    <property type="entry name" value="AMP_BINDING"/>
    <property type="match status" value="1"/>
</dbReference>
<dbReference type="InterPro" id="IPR020806">
    <property type="entry name" value="PKS_PP-bd"/>
</dbReference>
<keyword evidence="3" id="KW-0597">Phosphoprotein</keyword>
<dbReference type="NCBIfam" id="TIGR01733">
    <property type="entry name" value="AA-adenyl-dom"/>
    <property type="match status" value="1"/>
</dbReference>
<evidence type="ECO:0000256" key="4">
    <source>
        <dbReference type="ARBA" id="ARBA00022737"/>
    </source>
</evidence>
<dbReference type="InterPro" id="IPR010060">
    <property type="entry name" value="NRPS_synth"/>
</dbReference>
<dbReference type="InterPro" id="IPR045851">
    <property type="entry name" value="AMP-bd_C_sf"/>
</dbReference>
<dbReference type="InterPro" id="IPR006162">
    <property type="entry name" value="Ppantetheine_attach_site"/>
</dbReference>
<dbReference type="SMART" id="SM00823">
    <property type="entry name" value="PKS_PP"/>
    <property type="match status" value="1"/>
</dbReference>
<dbReference type="Gene3D" id="3.30.559.30">
    <property type="entry name" value="Nonribosomal peptide synthetase, condensation domain"/>
    <property type="match status" value="2"/>
</dbReference>